<reference evidence="2 3" key="1">
    <citation type="journal article" date="2018" name="Nat. Genet.">
        <title>The Rosa genome provides new insights in the design of modern roses.</title>
        <authorList>
            <person name="Bendahmane M."/>
        </authorList>
    </citation>
    <scope>NUCLEOTIDE SEQUENCE [LARGE SCALE GENOMIC DNA]</scope>
    <source>
        <strain evidence="3">cv. Old Blush</strain>
    </source>
</reference>
<name>A0A2P6QSQ2_ROSCH</name>
<dbReference type="AlphaFoldDB" id="A0A2P6QSQ2"/>
<feature type="compositionally biased region" description="Polar residues" evidence="1">
    <location>
        <begin position="40"/>
        <end position="62"/>
    </location>
</feature>
<evidence type="ECO:0000313" key="2">
    <source>
        <dbReference type="EMBL" id="PRQ37190.1"/>
    </source>
</evidence>
<organism evidence="2 3">
    <name type="scientific">Rosa chinensis</name>
    <name type="common">China rose</name>
    <dbReference type="NCBI Taxonomy" id="74649"/>
    <lineage>
        <taxon>Eukaryota</taxon>
        <taxon>Viridiplantae</taxon>
        <taxon>Streptophyta</taxon>
        <taxon>Embryophyta</taxon>
        <taxon>Tracheophyta</taxon>
        <taxon>Spermatophyta</taxon>
        <taxon>Magnoliopsida</taxon>
        <taxon>eudicotyledons</taxon>
        <taxon>Gunneridae</taxon>
        <taxon>Pentapetalae</taxon>
        <taxon>rosids</taxon>
        <taxon>fabids</taxon>
        <taxon>Rosales</taxon>
        <taxon>Rosaceae</taxon>
        <taxon>Rosoideae</taxon>
        <taxon>Rosoideae incertae sedis</taxon>
        <taxon>Rosa</taxon>
    </lineage>
</organism>
<evidence type="ECO:0000313" key="3">
    <source>
        <dbReference type="Proteomes" id="UP000238479"/>
    </source>
</evidence>
<proteinExistence type="predicted"/>
<dbReference type="Proteomes" id="UP000238479">
    <property type="component" value="Chromosome 4"/>
</dbReference>
<dbReference type="Gramene" id="PRQ37190">
    <property type="protein sequence ID" value="PRQ37190"/>
    <property type="gene ID" value="RchiOBHm_Chr4g0399791"/>
</dbReference>
<feature type="region of interest" description="Disordered" evidence="1">
    <location>
        <begin position="40"/>
        <end position="63"/>
    </location>
</feature>
<dbReference type="EMBL" id="PDCK01000042">
    <property type="protein sequence ID" value="PRQ37190.1"/>
    <property type="molecule type" value="Genomic_DNA"/>
</dbReference>
<protein>
    <submittedName>
        <fullName evidence="2">Uncharacterized protein</fullName>
    </submittedName>
</protein>
<comment type="caution">
    <text evidence="2">The sequence shown here is derived from an EMBL/GenBank/DDBJ whole genome shotgun (WGS) entry which is preliminary data.</text>
</comment>
<accession>A0A2P6QSQ2</accession>
<keyword evidence="3" id="KW-1185">Reference proteome</keyword>
<feature type="region of interest" description="Disordered" evidence="1">
    <location>
        <begin position="1"/>
        <end position="21"/>
    </location>
</feature>
<evidence type="ECO:0000256" key="1">
    <source>
        <dbReference type="SAM" id="MobiDB-lite"/>
    </source>
</evidence>
<gene>
    <name evidence="2" type="ORF">RchiOBHm_Chr4g0399791</name>
</gene>
<sequence>MKIQKPRRRPYLEGPPTFHHRNPRPWVSPVFLLQIESSSNTSKNGVSASPFIQTKGPTSDFNQSRRERRRIILFVLGKLKCKGELLVLISIDF</sequence>